<protein>
    <submittedName>
        <fullName evidence="3">Uncharacterized protein</fullName>
    </submittedName>
</protein>
<keyword evidence="2" id="KW-0732">Signal</keyword>
<name>A0A517NNI5_9BACT</name>
<evidence type="ECO:0000313" key="4">
    <source>
        <dbReference type="Proteomes" id="UP000319817"/>
    </source>
</evidence>
<gene>
    <name evidence="3" type="ORF">K239x_06250</name>
</gene>
<keyword evidence="4" id="KW-1185">Reference proteome</keyword>
<evidence type="ECO:0000256" key="1">
    <source>
        <dbReference type="SAM" id="MobiDB-lite"/>
    </source>
</evidence>
<dbReference type="OrthoDB" id="279863at2"/>
<feature type="region of interest" description="Disordered" evidence="1">
    <location>
        <begin position="136"/>
        <end position="160"/>
    </location>
</feature>
<dbReference type="AlphaFoldDB" id="A0A517NNI5"/>
<feature type="chain" id="PRO_5022157615" evidence="2">
    <location>
        <begin position="31"/>
        <end position="160"/>
    </location>
</feature>
<proteinExistence type="predicted"/>
<feature type="signal peptide" evidence="2">
    <location>
        <begin position="1"/>
        <end position="30"/>
    </location>
</feature>
<sequence length="160" mass="17457" precursor="true">MRFVTPKKRFVIVALSLVLAAIATAPAANADEYQPQTPVGRMMQGLNPANWKMPGLTTFMPAKEDKDRIIKRKDGLVSDVKETATRSWTKTKETLNPMRLLPTSLFGSTATPASTTADAPAGTPIQKAGFFSSLMGNSEKEVQQTSSSVDDFLRQNKPVR</sequence>
<evidence type="ECO:0000313" key="3">
    <source>
        <dbReference type="EMBL" id="QDT08685.1"/>
    </source>
</evidence>
<accession>A0A517NNI5</accession>
<evidence type="ECO:0000256" key="2">
    <source>
        <dbReference type="SAM" id="SignalP"/>
    </source>
</evidence>
<dbReference type="EMBL" id="CP036526">
    <property type="protein sequence ID" value="QDT08685.1"/>
    <property type="molecule type" value="Genomic_DNA"/>
</dbReference>
<dbReference type="Proteomes" id="UP000319817">
    <property type="component" value="Chromosome"/>
</dbReference>
<dbReference type="RefSeq" id="WP_145416188.1">
    <property type="nucleotide sequence ID" value="NZ_CP036526.1"/>
</dbReference>
<organism evidence="3 4">
    <name type="scientific">Stieleria marina</name>
    <dbReference type="NCBI Taxonomy" id="1930275"/>
    <lineage>
        <taxon>Bacteria</taxon>
        <taxon>Pseudomonadati</taxon>
        <taxon>Planctomycetota</taxon>
        <taxon>Planctomycetia</taxon>
        <taxon>Pirellulales</taxon>
        <taxon>Pirellulaceae</taxon>
        <taxon>Stieleria</taxon>
    </lineage>
</organism>
<reference evidence="3 4" key="1">
    <citation type="submission" date="2019-02" db="EMBL/GenBank/DDBJ databases">
        <title>Deep-cultivation of Planctomycetes and their phenomic and genomic characterization uncovers novel biology.</title>
        <authorList>
            <person name="Wiegand S."/>
            <person name="Jogler M."/>
            <person name="Boedeker C."/>
            <person name="Pinto D."/>
            <person name="Vollmers J."/>
            <person name="Rivas-Marin E."/>
            <person name="Kohn T."/>
            <person name="Peeters S.H."/>
            <person name="Heuer A."/>
            <person name="Rast P."/>
            <person name="Oberbeckmann S."/>
            <person name="Bunk B."/>
            <person name="Jeske O."/>
            <person name="Meyerdierks A."/>
            <person name="Storesund J.E."/>
            <person name="Kallscheuer N."/>
            <person name="Luecker S."/>
            <person name="Lage O.M."/>
            <person name="Pohl T."/>
            <person name="Merkel B.J."/>
            <person name="Hornburger P."/>
            <person name="Mueller R.-W."/>
            <person name="Bruemmer F."/>
            <person name="Labrenz M."/>
            <person name="Spormann A.M."/>
            <person name="Op den Camp H."/>
            <person name="Overmann J."/>
            <person name="Amann R."/>
            <person name="Jetten M.S.M."/>
            <person name="Mascher T."/>
            <person name="Medema M.H."/>
            <person name="Devos D.P."/>
            <person name="Kaster A.-K."/>
            <person name="Ovreas L."/>
            <person name="Rohde M."/>
            <person name="Galperin M.Y."/>
            <person name="Jogler C."/>
        </authorList>
    </citation>
    <scope>NUCLEOTIDE SEQUENCE [LARGE SCALE GENOMIC DNA]</scope>
    <source>
        <strain evidence="3 4">K23_9</strain>
    </source>
</reference>